<evidence type="ECO:0000256" key="1">
    <source>
        <dbReference type="SAM" id="Phobius"/>
    </source>
</evidence>
<protein>
    <submittedName>
        <fullName evidence="2">Uncharacterized protein</fullName>
    </submittedName>
</protein>
<dbReference type="Proteomes" id="UP000320231">
    <property type="component" value="Chromosome"/>
</dbReference>
<dbReference type="EMBL" id="AP019514">
    <property type="protein sequence ID" value="BBI60520.1"/>
    <property type="molecule type" value="Genomic_DNA"/>
</dbReference>
<evidence type="ECO:0000313" key="2">
    <source>
        <dbReference type="EMBL" id="BBI60520.1"/>
    </source>
</evidence>
<name>A0A455U370_9GAMM</name>
<dbReference type="KEGG" id="hsr:HSBAA_18260"/>
<organism evidence="2 3">
    <name type="scientific">Vreelandella sulfidaeris</name>
    <dbReference type="NCBI Taxonomy" id="115553"/>
    <lineage>
        <taxon>Bacteria</taxon>
        <taxon>Pseudomonadati</taxon>
        <taxon>Pseudomonadota</taxon>
        <taxon>Gammaproteobacteria</taxon>
        <taxon>Oceanospirillales</taxon>
        <taxon>Halomonadaceae</taxon>
        <taxon>Vreelandella</taxon>
    </lineage>
</organism>
<accession>A0A455U370</accession>
<keyword evidence="1" id="KW-0812">Transmembrane</keyword>
<proteinExistence type="predicted"/>
<evidence type="ECO:0000313" key="3">
    <source>
        <dbReference type="Proteomes" id="UP000320231"/>
    </source>
</evidence>
<sequence>MLELKELDKSRKLIISLLVIIILIVSWTGIIDHLSREYVNASTVQALAAYGTARVINAAVSLASSISISASLGVGFDVQPFQILDPLNDLVEQYSSAMKFSISSLIVQK</sequence>
<feature type="transmembrane region" description="Helical" evidence="1">
    <location>
        <begin position="12"/>
        <end position="30"/>
    </location>
</feature>
<reference evidence="2 3" key="1">
    <citation type="journal article" date="2019" name="Microbiol. Resour. Announc.">
        <title>Complete Genome Sequence of Halomonas sulfidaeris Strain Esulfide1 Isolated from a Metal Sulfide Rock at a Depth of 2,200 Meters, Obtained Using Nanopore Sequencing.</title>
        <authorList>
            <person name="Saito M."/>
            <person name="Nishigata A."/>
            <person name="Galipon J."/>
            <person name="Arakawa K."/>
        </authorList>
    </citation>
    <scope>NUCLEOTIDE SEQUENCE [LARGE SCALE GENOMIC DNA]</scope>
    <source>
        <strain evidence="2 3">ATCC BAA-803</strain>
    </source>
</reference>
<keyword evidence="1" id="KW-0472">Membrane</keyword>
<dbReference type="AlphaFoldDB" id="A0A455U370"/>
<keyword evidence="1" id="KW-1133">Transmembrane helix</keyword>
<gene>
    <name evidence="2" type="ORF">HSBAA_18260</name>
</gene>